<name>A0A0A8ZR74_ARUDO</name>
<sequence>MSKFHQGKW</sequence>
<proteinExistence type="predicted"/>
<reference evidence="1" key="1">
    <citation type="submission" date="2014-09" db="EMBL/GenBank/DDBJ databases">
        <authorList>
            <person name="Magalhaes I.L.F."/>
            <person name="Oliveira U."/>
            <person name="Santos F.R."/>
            <person name="Vidigal T.H.D.A."/>
            <person name="Brescovit A.D."/>
            <person name="Santos A.J."/>
        </authorList>
    </citation>
    <scope>NUCLEOTIDE SEQUENCE</scope>
    <source>
        <tissue evidence="1">Shoot tissue taken approximately 20 cm above the soil surface</tissue>
    </source>
</reference>
<dbReference type="EMBL" id="GBRH01257732">
    <property type="protein sequence ID" value="JAD40163.1"/>
    <property type="molecule type" value="Transcribed_RNA"/>
</dbReference>
<accession>A0A0A8ZR74</accession>
<evidence type="ECO:0000313" key="1">
    <source>
        <dbReference type="EMBL" id="JAD40163.1"/>
    </source>
</evidence>
<protein>
    <submittedName>
        <fullName evidence="1">Uncharacterized protein</fullName>
    </submittedName>
</protein>
<organism evidence="1">
    <name type="scientific">Arundo donax</name>
    <name type="common">Giant reed</name>
    <name type="synonym">Donax arundinaceus</name>
    <dbReference type="NCBI Taxonomy" id="35708"/>
    <lineage>
        <taxon>Eukaryota</taxon>
        <taxon>Viridiplantae</taxon>
        <taxon>Streptophyta</taxon>
        <taxon>Embryophyta</taxon>
        <taxon>Tracheophyta</taxon>
        <taxon>Spermatophyta</taxon>
        <taxon>Magnoliopsida</taxon>
        <taxon>Liliopsida</taxon>
        <taxon>Poales</taxon>
        <taxon>Poaceae</taxon>
        <taxon>PACMAD clade</taxon>
        <taxon>Arundinoideae</taxon>
        <taxon>Arundineae</taxon>
        <taxon>Arundo</taxon>
    </lineage>
</organism>
<reference evidence="1" key="2">
    <citation type="journal article" date="2015" name="Data Brief">
        <title>Shoot transcriptome of the giant reed, Arundo donax.</title>
        <authorList>
            <person name="Barrero R.A."/>
            <person name="Guerrero F.D."/>
            <person name="Moolhuijzen P."/>
            <person name="Goolsby J.A."/>
            <person name="Tidwell J."/>
            <person name="Bellgard S.E."/>
            <person name="Bellgard M.I."/>
        </authorList>
    </citation>
    <scope>NUCLEOTIDE SEQUENCE</scope>
    <source>
        <tissue evidence="1">Shoot tissue taken approximately 20 cm above the soil surface</tissue>
    </source>
</reference>